<dbReference type="Pfam" id="PF01695">
    <property type="entry name" value="IstB_IS21"/>
    <property type="match status" value="1"/>
</dbReference>
<feature type="domain" description="AAA+ ATPase" evidence="1">
    <location>
        <begin position="130"/>
        <end position="254"/>
    </location>
</feature>
<evidence type="ECO:0000313" key="3">
    <source>
        <dbReference type="Proteomes" id="UP000886812"/>
    </source>
</evidence>
<dbReference type="NCBIfam" id="NF005992">
    <property type="entry name" value="PRK08116.1"/>
    <property type="match status" value="1"/>
</dbReference>
<dbReference type="Gene3D" id="3.40.50.300">
    <property type="entry name" value="P-loop containing nucleotide triphosphate hydrolases"/>
    <property type="match status" value="1"/>
</dbReference>
<dbReference type="PANTHER" id="PTHR30050">
    <property type="entry name" value="CHROMOSOMAL REPLICATION INITIATOR PROTEIN DNAA"/>
    <property type="match status" value="1"/>
</dbReference>
<dbReference type="SUPFAM" id="SSF52540">
    <property type="entry name" value="P-loop containing nucleoside triphosphate hydrolases"/>
    <property type="match status" value="1"/>
</dbReference>
<organism evidence="2 3">
    <name type="scientific">Candidatus Spyradosoma merdigallinarum</name>
    <dbReference type="NCBI Taxonomy" id="2840950"/>
    <lineage>
        <taxon>Bacteria</taxon>
        <taxon>Pseudomonadati</taxon>
        <taxon>Verrucomicrobiota</taxon>
        <taxon>Opitutia</taxon>
        <taxon>Opitutia incertae sedis</taxon>
        <taxon>Candidatus Spyradosoma</taxon>
    </lineage>
</organism>
<dbReference type="GO" id="GO:0005524">
    <property type="term" value="F:ATP binding"/>
    <property type="evidence" value="ECO:0007669"/>
    <property type="project" value="UniProtKB-KW"/>
</dbReference>
<dbReference type="GO" id="GO:0006260">
    <property type="term" value="P:DNA replication"/>
    <property type="evidence" value="ECO:0007669"/>
    <property type="project" value="TreeGrafter"/>
</dbReference>
<name>A0A9D1T0D7_9BACT</name>
<evidence type="ECO:0000313" key="2">
    <source>
        <dbReference type="EMBL" id="HIV03683.1"/>
    </source>
</evidence>
<keyword evidence="2" id="KW-0067">ATP-binding</keyword>
<keyword evidence="2" id="KW-0547">Nucleotide-binding</keyword>
<comment type="caution">
    <text evidence="2">The sequence shown here is derived from an EMBL/GenBank/DDBJ whole genome shotgun (WGS) entry which is preliminary data.</text>
</comment>
<reference evidence="2" key="1">
    <citation type="submission" date="2020-10" db="EMBL/GenBank/DDBJ databases">
        <authorList>
            <person name="Gilroy R."/>
        </authorList>
    </citation>
    <scope>NUCLEOTIDE SEQUENCE</scope>
    <source>
        <strain evidence="2">10669</strain>
    </source>
</reference>
<sequence length="287" mass="32373">MPVNVNPIMAAIVEAAETLNTAPDDYINPDDGLKYCGKCHTPKEAYFPEQYRKNGLDKHPIACKCQAEERAQREAEQQELERLNRIAMLRSEAFRDIPASGWRFENAEVMTPQLVKARRYSENWDVFRSEGIGLLLFGNVGTGKSYAAGCIANALIERMVSVLFVGLSDVVNRMQGNFGADRDAYLKTLMRPELLILDDLGAERNTSFGRERVFDVVNKRLLTGKPMIVTTNIPHSVMQKATDLDERRIYDRVLEVCIPIQFNGENFRKSNAAENVKRAAKILNQGT</sequence>
<dbReference type="SMART" id="SM00382">
    <property type="entry name" value="AAA"/>
    <property type="match status" value="1"/>
</dbReference>
<protein>
    <submittedName>
        <fullName evidence="2">ATP-binding protein</fullName>
    </submittedName>
</protein>
<gene>
    <name evidence="2" type="ORF">IAC75_00830</name>
</gene>
<evidence type="ECO:0000259" key="1">
    <source>
        <dbReference type="SMART" id="SM00382"/>
    </source>
</evidence>
<dbReference type="CDD" id="cd00009">
    <property type="entry name" value="AAA"/>
    <property type="match status" value="1"/>
</dbReference>
<accession>A0A9D1T0D7</accession>
<reference evidence="2" key="2">
    <citation type="journal article" date="2021" name="PeerJ">
        <title>Extensive microbial diversity within the chicken gut microbiome revealed by metagenomics and culture.</title>
        <authorList>
            <person name="Gilroy R."/>
            <person name="Ravi A."/>
            <person name="Getino M."/>
            <person name="Pursley I."/>
            <person name="Horton D.L."/>
            <person name="Alikhan N.F."/>
            <person name="Baker D."/>
            <person name="Gharbi K."/>
            <person name="Hall N."/>
            <person name="Watson M."/>
            <person name="Adriaenssens E.M."/>
            <person name="Foster-Nyarko E."/>
            <person name="Jarju S."/>
            <person name="Secka A."/>
            <person name="Antonio M."/>
            <person name="Oren A."/>
            <person name="Chaudhuri R.R."/>
            <person name="La Ragione R."/>
            <person name="Hildebrand F."/>
            <person name="Pallen M.J."/>
        </authorList>
    </citation>
    <scope>NUCLEOTIDE SEQUENCE</scope>
    <source>
        <strain evidence="2">10669</strain>
    </source>
</reference>
<dbReference type="Proteomes" id="UP000886812">
    <property type="component" value="Unassembled WGS sequence"/>
</dbReference>
<dbReference type="AlphaFoldDB" id="A0A9D1T0D7"/>
<proteinExistence type="predicted"/>
<dbReference type="InterPro" id="IPR002611">
    <property type="entry name" value="IstB_ATP-bd"/>
</dbReference>
<dbReference type="InterPro" id="IPR027417">
    <property type="entry name" value="P-loop_NTPase"/>
</dbReference>
<dbReference type="InterPro" id="IPR003593">
    <property type="entry name" value="AAA+_ATPase"/>
</dbReference>
<dbReference type="EMBL" id="DVOG01000021">
    <property type="protein sequence ID" value="HIV03683.1"/>
    <property type="molecule type" value="Genomic_DNA"/>
</dbReference>
<dbReference type="PANTHER" id="PTHR30050:SF4">
    <property type="entry name" value="ATP-BINDING PROTEIN RV3427C IN INSERTION SEQUENCE-RELATED"/>
    <property type="match status" value="1"/>
</dbReference>